<dbReference type="Gene3D" id="3.10.20.90">
    <property type="entry name" value="Phosphatidylinositol 3-kinase Catalytic Subunit, Chain A, domain 1"/>
    <property type="match status" value="1"/>
</dbReference>
<organism evidence="2 3">
    <name type="scientific">Dipteronia dyeriana</name>
    <dbReference type="NCBI Taxonomy" id="168575"/>
    <lineage>
        <taxon>Eukaryota</taxon>
        <taxon>Viridiplantae</taxon>
        <taxon>Streptophyta</taxon>
        <taxon>Embryophyta</taxon>
        <taxon>Tracheophyta</taxon>
        <taxon>Spermatophyta</taxon>
        <taxon>Magnoliopsida</taxon>
        <taxon>eudicotyledons</taxon>
        <taxon>Gunneridae</taxon>
        <taxon>Pentapetalae</taxon>
        <taxon>rosids</taxon>
        <taxon>malvids</taxon>
        <taxon>Sapindales</taxon>
        <taxon>Sapindaceae</taxon>
        <taxon>Hippocastanoideae</taxon>
        <taxon>Acereae</taxon>
        <taxon>Dipteronia</taxon>
    </lineage>
</organism>
<sequence length="106" mass="12162">MPPSAKRPHEQDQSTVKLSVKSQLSKEMFFTIKRHSPLKKLLVNYCEKTSLEYRTVHFLYDGDRFSHSKTPAQLGMEDGDTIDVMMQVDGGGCQPSAMSWDYLIQY</sequence>
<reference evidence="2" key="1">
    <citation type="journal article" date="2023" name="Plant J.">
        <title>Genome sequences and population genomics provide insights into the demographic history, inbreeding, and mutation load of two 'living fossil' tree species of Dipteronia.</title>
        <authorList>
            <person name="Feng Y."/>
            <person name="Comes H.P."/>
            <person name="Chen J."/>
            <person name="Zhu S."/>
            <person name="Lu R."/>
            <person name="Zhang X."/>
            <person name="Li P."/>
            <person name="Qiu J."/>
            <person name="Olsen K.M."/>
            <person name="Qiu Y."/>
        </authorList>
    </citation>
    <scope>NUCLEOTIDE SEQUENCE</scope>
    <source>
        <strain evidence="2">KIB01</strain>
    </source>
</reference>
<dbReference type="InterPro" id="IPR000626">
    <property type="entry name" value="Ubiquitin-like_dom"/>
</dbReference>
<name>A0AAD9TYA0_9ROSI</name>
<comment type="caution">
    <text evidence="2">The sequence shown here is derived from an EMBL/GenBank/DDBJ whole genome shotgun (WGS) entry which is preliminary data.</text>
</comment>
<dbReference type="Pfam" id="PF11976">
    <property type="entry name" value="Rad60-SLD"/>
    <property type="match status" value="1"/>
</dbReference>
<dbReference type="InterPro" id="IPR029071">
    <property type="entry name" value="Ubiquitin-like_domsf"/>
</dbReference>
<dbReference type="AlphaFoldDB" id="A0AAD9TYA0"/>
<evidence type="ECO:0000313" key="2">
    <source>
        <dbReference type="EMBL" id="KAK2643975.1"/>
    </source>
</evidence>
<gene>
    <name evidence="2" type="ORF">Ddye_019170</name>
</gene>
<accession>A0AAD9TYA0</accession>
<dbReference type="Proteomes" id="UP001280121">
    <property type="component" value="Unassembled WGS sequence"/>
</dbReference>
<keyword evidence="3" id="KW-1185">Reference proteome</keyword>
<dbReference type="PROSITE" id="PS50053">
    <property type="entry name" value="UBIQUITIN_2"/>
    <property type="match status" value="1"/>
</dbReference>
<dbReference type="InterPro" id="IPR022617">
    <property type="entry name" value="Rad60/SUMO-like_dom"/>
</dbReference>
<evidence type="ECO:0000313" key="3">
    <source>
        <dbReference type="Proteomes" id="UP001280121"/>
    </source>
</evidence>
<dbReference type="EMBL" id="JANJYI010000006">
    <property type="protein sequence ID" value="KAK2643975.1"/>
    <property type="molecule type" value="Genomic_DNA"/>
</dbReference>
<evidence type="ECO:0000259" key="1">
    <source>
        <dbReference type="PROSITE" id="PS50053"/>
    </source>
</evidence>
<protein>
    <recommendedName>
        <fullName evidence="1">Ubiquitin-like domain-containing protein</fullName>
    </recommendedName>
</protein>
<dbReference type="SUPFAM" id="SSF54236">
    <property type="entry name" value="Ubiquitin-like"/>
    <property type="match status" value="1"/>
</dbReference>
<feature type="domain" description="Ubiquitin-like" evidence="1">
    <location>
        <begin position="16"/>
        <end position="91"/>
    </location>
</feature>
<dbReference type="PANTHER" id="PTHR10562">
    <property type="entry name" value="SMALL UBIQUITIN-RELATED MODIFIER"/>
    <property type="match status" value="1"/>
</dbReference>
<proteinExistence type="predicted"/>